<keyword evidence="2" id="KW-1185">Reference proteome</keyword>
<gene>
    <name evidence="1" type="ORF">ACFFF7_01720</name>
</gene>
<dbReference type="EMBL" id="JBHLTL010000001">
    <property type="protein sequence ID" value="MFC0588124.1"/>
    <property type="molecule type" value="Genomic_DNA"/>
</dbReference>
<dbReference type="GO" id="GO:0004300">
    <property type="term" value="F:enoyl-CoA hydratase activity"/>
    <property type="evidence" value="ECO:0007669"/>
    <property type="project" value="UniProtKB-EC"/>
</dbReference>
<evidence type="ECO:0000313" key="2">
    <source>
        <dbReference type="Proteomes" id="UP001589943"/>
    </source>
</evidence>
<keyword evidence="1" id="KW-0456">Lyase</keyword>
<comment type="caution">
    <text evidence="1">The sequence shown here is derived from an EMBL/GenBank/DDBJ whole genome shotgun (WGS) entry which is preliminary data.</text>
</comment>
<dbReference type="PANTHER" id="PTHR11941:SF124">
    <property type="entry name" value="ENOYL-COA HYDRATASE ECHA13-RELATED"/>
    <property type="match status" value="1"/>
</dbReference>
<dbReference type="Gene3D" id="3.90.226.10">
    <property type="entry name" value="2-enoyl-CoA Hydratase, Chain A, domain 1"/>
    <property type="match status" value="1"/>
</dbReference>
<protein>
    <submittedName>
        <fullName evidence="1">Enoyl-CoA hydratase</fullName>
        <ecNumber evidence="1">4.2.1.17</ecNumber>
    </submittedName>
</protein>
<dbReference type="EC" id="4.2.1.17" evidence="1"/>
<reference evidence="1 2" key="1">
    <citation type="submission" date="2024-09" db="EMBL/GenBank/DDBJ databases">
        <authorList>
            <person name="Sun Q."/>
            <person name="Mori K."/>
        </authorList>
    </citation>
    <scope>NUCLEOTIDE SEQUENCE [LARGE SCALE GENOMIC DNA]</scope>
    <source>
        <strain evidence="1 2">NCAIM B.02537</strain>
    </source>
</reference>
<proteinExistence type="predicted"/>
<dbReference type="PANTHER" id="PTHR11941">
    <property type="entry name" value="ENOYL-COA HYDRATASE-RELATED"/>
    <property type="match status" value="1"/>
</dbReference>
<dbReference type="SUPFAM" id="SSF52096">
    <property type="entry name" value="ClpP/crotonase"/>
    <property type="match status" value="1"/>
</dbReference>
<dbReference type="Pfam" id="PF00378">
    <property type="entry name" value="ECH_1"/>
    <property type="match status" value="1"/>
</dbReference>
<name>A0ABV6PE66_9SPHN</name>
<dbReference type="Proteomes" id="UP001589943">
    <property type="component" value="Unassembled WGS sequence"/>
</dbReference>
<dbReference type="RefSeq" id="WP_379479634.1">
    <property type="nucleotide sequence ID" value="NZ_JBHLTL010000001.1"/>
</dbReference>
<evidence type="ECO:0000313" key="1">
    <source>
        <dbReference type="EMBL" id="MFC0588124.1"/>
    </source>
</evidence>
<sequence length="284" mass="31622">MPEFDTLIYERPEPGIARIWLNRPEARNAQDTHLLYELNDAFDAAMADDGVKVVILAAKGPHFSAGHDLREGDHRAAGQAHKRVGTWNADNWDGAEAYYCREKEIYEGFCRRWRDLAKPTIASVQGKVIAGGLMLVWPFDFVIASEDATFQDNTLYMGIPGVEYFAHAWELGIRKAKEFLMTGQPITAAEAQAAGMVNRVVSPETLESETLAFARLIADKPSFALKLAKDAINAAFHAQGFENVQRAAFNAHHLAHTHYRLHQDGSFMDRAFAPGIPAKPKSDR</sequence>
<dbReference type="NCBIfam" id="NF006140">
    <property type="entry name" value="PRK08290.1"/>
    <property type="match status" value="1"/>
</dbReference>
<dbReference type="CDD" id="cd06558">
    <property type="entry name" value="crotonase-like"/>
    <property type="match status" value="1"/>
</dbReference>
<dbReference type="InterPro" id="IPR001753">
    <property type="entry name" value="Enoyl-CoA_hydra/iso"/>
</dbReference>
<dbReference type="InterPro" id="IPR029045">
    <property type="entry name" value="ClpP/crotonase-like_dom_sf"/>
</dbReference>
<organism evidence="1 2">
    <name type="scientific">Novosphingobium aquiterrae</name>
    <dbReference type="NCBI Taxonomy" id="624388"/>
    <lineage>
        <taxon>Bacteria</taxon>
        <taxon>Pseudomonadati</taxon>
        <taxon>Pseudomonadota</taxon>
        <taxon>Alphaproteobacteria</taxon>
        <taxon>Sphingomonadales</taxon>
        <taxon>Sphingomonadaceae</taxon>
        <taxon>Novosphingobium</taxon>
    </lineage>
</organism>
<accession>A0ABV6PE66</accession>